<keyword evidence="3" id="KW-1185">Reference proteome</keyword>
<feature type="compositionally biased region" description="Low complexity" evidence="1">
    <location>
        <begin position="70"/>
        <end position="92"/>
    </location>
</feature>
<evidence type="ECO:0000313" key="2">
    <source>
        <dbReference type="EMBL" id="GBP70760.1"/>
    </source>
</evidence>
<accession>A0A4C1Y5H6</accession>
<dbReference type="AlphaFoldDB" id="A0A4C1Y5H6"/>
<feature type="compositionally biased region" description="Basic residues" evidence="1">
    <location>
        <begin position="8"/>
        <end position="25"/>
    </location>
</feature>
<comment type="caution">
    <text evidence="2">The sequence shown here is derived from an EMBL/GenBank/DDBJ whole genome shotgun (WGS) entry which is preliminary data.</text>
</comment>
<evidence type="ECO:0000256" key="1">
    <source>
        <dbReference type="SAM" id="MobiDB-lite"/>
    </source>
</evidence>
<name>A0A4C1Y5H6_EUMVA</name>
<dbReference type="EMBL" id="BGZK01001085">
    <property type="protein sequence ID" value="GBP70760.1"/>
    <property type="molecule type" value="Genomic_DNA"/>
</dbReference>
<proteinExistence type="predicted"/>
<protein>
    <submittedName>
        <fullName evidence="2">Uncharacterized protein</fullName>
    </submittedName>
</protein>
<evidence type="ECO:0000313" key="3">
    <source>
        <dbReference type="Proteomes" id="UP000299102"/>
    </source>
</evidence>
<sequence length="119" mass="12906">MNPVTPRLARHSPAGHRASRGRRRRDSGAGPFPAASSYRFRVRADSSRRPAAARRSSCALQMLMSRTLNLESRVSSRSESSPLRTSSGEALAAGGGRDGDRFLGSSRRPPICIHLVIVH</sequence>
<feature type="region of interest" description="Disordered" evidence="1">
    <location>
        <begin position="70"/>
        <end position="104"/>
    </location>
</feature>
<dbReference type="Proteomes" id="UP000299102">
    <property type="component" value="Unassembled WGS sequence"/>
</dbReference>
<organism evidence="2 3">
    <name type="scientific">Eumeta variegata</name>
    <name type="common">Bagworm moth</name>
    <name type="synonym">Eumeta japonica</name>
    <dbReference type="NCBI Taxonomy" id="151549"/>
    <lineage>
        <taxon>Eukaryota</taxon>
        <taxon>Metazoa</taxon>
        <taxon>Ecdysozoa</taxon>
        <taxon>Arthropoda</taxon>
        <taxon>Hexapoda</taxon>
        <taxon>Insecta</taxon>
        <taxon>Pterygota</taxon>
        <taxon>Neoptera</taxon>
        <taxon>Endopterygota</taxon>
        <taxon>Lepidoptera</taxon>
        <taxon>Glossata</taxon>
        <taxon>Ditrysia</taxon>
        <taxon>Tineoidea</taxon>
        <taxon>Psychidae</taxon>
        <taxon>Oiketicinae</taxon>
        <taxon>Eumeta</taxon>
    </lineage>
</organism>
<feature type="region of interest" description="Disordered" evidence="1">
    <location>
        <begin position="1"/>
        <end position="36"/>
    </location>
</feature>
<reference evidence="2 3" key="1">
    <citation type="journal article" date="2019" name="Commun. Biol.">
        <title>The bagworm genome reveals a unique fibroin gene that provides high tensile strength.</title>
        <authorList>
            <person name="Kono N."/>
            <person name="Nakamura H."/>
            <person name="Ohtoshi R."/>
            <person name="Tomita M."/>
            <person name="Numata K."/>
            <person name="Arakawa K."/>
        </authorList>
    </citation>
    <scope>NUCLEOTIDE SEQUENCE [LARGE SCALE GENOMIC DNA]</scope>
</reference>
<gene>
    <name evidence="2" type="ORF">EVAR_50866_1</name>
</gene>